<dbReference type="RefSeq" id="WP_405149481.1">
    <property type="nucleotide sequence ID" value="NZ_CP109527.1"/>
</dbReference>
<dbReference type="Pfam" id="PF04248">
    <property type="entry name" value="NTP_transf_9"/>
    <property type="match status" value="2"/>
</dbReference>
<gene>
    <name evidence="2" type="ORF">OG308_06330</name>
</gene>
<keyword evidence="3" id="KW-1185">Reference proteome</keyword>
<feature type="domain" description="DUF427" evidence="1">
    <location>
        <begin position="18"/>
        <end position="96"/>
    </location>
</feature>
<evidence type="ECO:0000313" key="3">
    <source>
        <dbReference type="Proteomes" id="UP001621418"/>
    </source>
</evidence>
<dbReference type="PANTHER" id="PTHR34310">
    <property type="entry name" value="DUF427 DOMAIN PROTEIN (AFU_ORTHOLOGUE AFUA_3G02220)"/>
    <property type="match status" value="1"/>
</dbReference>
<protein>
    <submittedName>
        <fullName evidence="2">DUF427 domain-containing protein</fullName>
    </submittedName>
</protein>
<evidence type="ECO:0000259" key="1">
    <source>
        <dbReference type="Pfam" id="PF04248"/>
    </source>
</evidence>
<feature type="domain" description="DUF427" evidence="1">
    <location>
        <begin position="138"/>
        <end position="230"/>
    </location>
</feature>
<dbReference type="Proteomes" id="UP001621418">
    <property type="component" value="Chromosome"/>
</dbReference>
<dbReference type="EMBL" id="CP109527">
    <property type="protein sequence ID" value="WTY37474.1"/>
    <property type="molecule type" value="Genomic_DNA"/>
</dbReference>
<organism evidence="2 3">
    <name type="scientific">Nocardia salmonicida</name>
    <dbReference type="NCBI Taxonomy" id="53431"/>
    <lineage>
        <taxon>Bacteria</taxon>
        <taxon>Bacillati</taxon>
        <taxon>Actinomycetota</taxon>
        <taxon>Actinomycetes</taxon>
        <taxon>Mycobacteriales</taxon>
        <taxon>Nocardiaceae</taxon>
        <taxon>Nocardia</taxon>
    </lineage>
</organism>
<proteinExistence type="predicted"/>
<name>A0ABZ1NBV2_9NOCA</name>
<reference evidence="2 3" key="1">
    <citation type="submission" date="2022-10" db="EMBL/GenBank/DDBJ databases">
        <title>The complete genomes of actinobacterial strains from the NBC collection.</title>
        <authorList>
            <person name="Joergensen T.S."/>
            <person name="Alvarez Arevalo M."/>
            <person name="Sterndorff E.B."/>
            <person name="Faurdal D."/>
            <person name="Vuksanovic O."/>
            <person name="Mourched A.-S."/>
            <person name="Charusanti P."/>
            <person name="Shaw S."/>
            <person name="Blin K."/>
            <person name="Weber T."/>
        </authorList>
    </citation>
    <scope>NUCLEOTIDE SEQUENCE [LARGE SCALE GENOMIC DNA]</scope>
    <source>
        <strain evidence="2 3">NBC_01413</strain>
    </source>
</reference>
<dbReference type="InterPro" id="IPR007361">
    <property type="entry name" value="DUF427"/>
</dbReference>
<dbReference type="Gene3D" id="2.170.150.40">
    <property type="entry name" value="Domain of unknown function (DUF427)"/>
    <property type="match status" value="2"/>
</dbReference>
<accession>A0ABZ1NBV2</accession>
<dbReference type="InterPro" id="IPR038694">
    <property type="entry name" value="DUF427_sf"/>
</dbReference>
<dbReference type="PANTHER" id="PTHR34310:SF9">
    <property type="entry name" value="BLR5716 PROTEIN"/>
    <property type="match status" value="1"/>
</dbReference>
<evidence type="ECO:0000313" key="2">
    <source>
        <dbReference type="EMBL" id="WTY37474.1"/>
    </source>
</evidence>
<sequence>MAEDRRGRVKVETGQKRVRVYLRGKLVADTLRPLLVWEVPYYPTYYVPLTDVRADLDPNGITEHSPSRGDATGYDVAVEGLRAEGAALRYLDSPLTELKDAVRLDIAAFDWFEEDEQVFVHPRDPYSRVDIVGSSRHVRVEIDGVTVADSHSPRILFETGLPARYYLPLTDVRMDLLTASDTHTSCPYKGTADYWHVRVGDTDHSDVVWIYRTPLPESQKVAGLACFYNEKVDIYLDGVRQDRPHTPFS</sequence>